<feature type="non-terminal residue" evidence="1">
    <location>
        <position position="1"/>
    </location>
</feature>
<dbReference type="OrthoDB" id="778454at2759"/>
<dbReference type="PANTHER" id="PTHR33067:SF9">
    <property type="entry name" value="RNA-DIRECTED DNA POLYMERASE"/>
    <property type="match status" value="1"/>
</dbReference>
<reference evidence="1" key="1">
    <citation type="submission" date="2018-05" db="EMBL/GenBank/DDBJ databases">
        <title>Draft genome of Mucuna pruriens seed.</title>
        <authorList>
            <person name="Nnadi N.E."/>
            <person name="Vos R."/>
            <person name="Hasami M.H."/>
            <person name="Devisetty U.K."/>
            <person name="Aguiy J.C."/>
        </authorList>
    </citation>
    <scope>NUCLEOTIDE SEQUENCE [LARGE SCALE GENOMIC DNA]</scope>
    <source>
        <strain evidence="1">JCA_2017</strain>
    </source>
</reference>
<proteinExistence type="predicted"/>
<accession>A0A371EHG7</accession>
<evidence type="ECO:0000313" key="1">
    <source>
        <dbReference type="EMBL" id="RDX65492.1"/>
    </source>
</evidence>
<dbReference type="PANTHER" id="PTHR33067">
    <property type="entry name" value="RNA-DIRECTED DNA POLYMERASE-RELATED"/>
    <property type="match status" value="1"/>
</dbReference>
<evidence type="ECO:0000313" key="2">
    <source>
        <dbReference type="Proteomes" id="UP000257109"/>
    </source>
</evidence>
<keyword evidence="2" id="KW-1185">Reference proteome</keyword>
<dbReference type="InterPro" id="IPR021109">
    <property type="entry name" value="Peptidase_aspartic_dom_sf"/>
</dbReference>
<dbReference type="EMBL" id="QJKJ01013873">
    <property type="protein sequence ID" value="RDX65492.1"/>
    <property type="molecule type" value="Genomic_DNA"/>
</dbReference>
<protein>
    <submittedName>
        <fullName evidence="1">Uncharacterized protein</fullName>
    </submittedName>
</protein>
<dbReference type="Proteomes" id="UP000257109">
    <property type="component" value="Unassembled WGS sequence"/>
</dbReference>
<name>A0A371EHG7_MUCPR</name>
<comment type="caution">
    <text evidence="1">The sequence shown here is derived from an EMBL/GenBank/DDBJ whole genome shotgun (WGS) entry which is preliminary data.</text>
</comment>
<dbReference type="AlphaFoldDB" id="A0A371EHG7"/>
<dbReference type="Gene3D" id="2.40.70.10">
    <property type="entry name" value="Acid Proteases"/>
    <property type="match status" value="1"/>
</dbReference>
<gene>
    <name evidence="1" type="ORF">CR513_55847</name>
</gene>
<organism evidence="1 2">
    <name type="scientific">Mucuna pruriens</name>
    <name type="common">Velvet bean</name>
    <name type="synonym">Dolichos pruriens</name>
    <dbReference type="NCBI Taxonomy" id="157652"/>
    <lineage>
        <taxon>Eukaryota</taxon>
        <taxon>Viridiplantae</taxon>
        <taxon>Streptophyta</taxon>
        <taxon>Embryophyta</taxon>
        <taxon>Tracheophyta</taxon>
        <taxon>Spermatophyta</taxon>
        <taxon>Magnoliopsida</taxon>
        <taxon>eudicotyledons</taxon>
        <taxon>Gunneridae</taxon>
        <taxon>Pentapetalae</taxon>
        <taxon>rosids</taxon>
        <taxon>fabids</taxon>
        <taxon>Fabales</taxon>
        <taxon>Fabaceae</taxon>
        <taxon>Papilionoideae</taxon>
        <taxon>50 kb inversion clade</taxon>
        <taxon>NPAAA clade</taxon>
        <taxon>indigoferoid/millettioid clade</taxon>
        <taxon>Phaseoleae</taxon>
        <taxon>Mucuna</taxon>
    </lineage>
</organism>
<sequence>MEAQISTLATLMAQRVHGLPPLLQIKPTLKEEVKIINLRSGKDNTRPSKYSFPTKAKDEKKDKEFPRFIVIFRELHINILFIEVITQMPNYAKIFKKYNLEEFKVVNLMEECSIIVLKKFPSKLKDSSYFTIPYTIGNSHFEKALYNLGVSINLMSNMACKNPNLLILFCSWPKTITHPSDIANDILVKVGKFIFPANFVILDIEENNIVPIILDRPFFATGRVVIDVEKGLKTSKGRPPQESLVEQQGMTTILHLFHT</sequence>